<reference evidence="4" key="1">
    <citation type="submission" date="2023-07" db="EMBL/GenBank/DDBJ databases">
        <title>Description of three actinobacteria isolated from air of manufacturing shop in a pharmaceutical factory.</title>
        <authorList>
            <person name="Zhang D.-F."/>
        </authorList>
    </citation>
    <scope>NUCLEOTIDE SEQUENCE [LARGE SCALE GENOMIC DNA]</scope>
    <source>
        <strain evidence="4">CCTCC AB 207010</strain>
    </source>
</reference>
<comment type="caution">
    <text evidence="3">The sequence shown here is derived from an EMBL/GenBank/DDBJ whole genome shotgun (WGS) entry which is preliminary data.</text>
</comment>
<sequence length="266" mass="29292">MFNAEINRALTAAADLINTSDGIKSAKPTPDTLESVEGLKQYLADRDAELRWPASKADRKQVERVRALRGRLRTLWEAAPIESQEPLDVLNELLEGVGTRLEVVGSDAPGGPFREVPIPVSPQVSDVMTATVAAALAYLVVEEETGRLRICKGDDCDAAIVDLTRNRSKLFCDFGNCANRAHVRAYRARQAARKVNTEPSEQQPEAARKKMTKPSAAEKADQLARPTSTTAIAAKEFRDRMKEELLQAREKTQKKGKKAKKKAKKG</sequence>
<proteinExistence type="predicted"/>
<dbReference type="RefSeq" id="WP_310536930.1">
    <property type="nucleotide sequence ID" value="NZ_BAAAOC010000020.1"/>
</dbReference>
<name>A0ABU1FTI5_9MICC</name>
<dbReference type="PANTHER" id="PTHR35525:SF3">
    <property type="entry name" value="BLL6575 PROTEIN"/>
    <property type="match status" value="1"/>
</dbReference>
<protein>
    <submittedName>
        <fullName evidence="3">CGNR zinc finger domain-containing protein</fullName>
    </submittedName>
</protein>
<dbReference type="Pfam" id="PF07336">
    <property type="entry name" value="ABATE"/>
    <property type="match status" value="1"/>
</dbReference>
<dbReference type="InterPro" id="IPR023286">
    <property type="entry name" value="ABATE_dom_sf"/>
</dbReference>
<feature type="domain" description="Zinc finger CGNR" evidence="2">
    <location>
        <begin position="147"/>
        <end position="190"/>
    </location>
</feature>
<dbReference type="SUPFAM" id="SSF160904">
    <property type="entry name" value="Jann2411-like"/>
    <property type="match status" value="1"/>
</dbReference>
<dbReference type="Gene3D" id="1.10.3300.10">
    <property type="entry name" value="Jann2411-like domain"/>
    <property type="match status" value="1"/>
</dbReference>
<dbReference type="Pfam" id="PF11706">
    <property type="entry name" value="zf-CGNR"/>
    <property type="match status" value="1"/>
</dbReference>
<evidence type="ECO:0000313" key="3">
    <source>
        <dbReference type="EMBL" id="MDR5711547.1"/>
    </source>
</evidence>
<keyword evidence="4" id="KW-1185">Reference proteome</keyword>
<dbReference type="PANTHER" id="PTHR35525">
    <property type="entry name" value="BLL6575 PROTEIN"/>
    <property type="match status" value="1"/>
</dbReference>
<dbReference type="Proteomes" id="UP001260872">
    <property type="component" value="Unassembled WGS sequence"/>
</dbReference>
<evidence type="ECO:0000256" key="1">
    <source>
        <dbReference type="SAM" id="MobiDB-lite"/>
    </source>
</evidence>
<feature type="region of interest" description="Disordered" evidence="1">
    <location>
        <begin position="191"/>
        <end position="233"/>
    </location>
</feature>
<dbReference type="InterPro" id="IPR010852">
    <property type="entry name" value="ABATE"/>
</dbReference>
<dbReference type="EMBL" id="JAVKGT010000010">
    <property type="protein sequence ID" value="MDR5711547.1"/>
    <property type="molecule type" value="Genomic_DNA"/>
</dbReference>
<evidence type="ECO:0000259" key="2">
    <source>
        <dbReference type="Pfam" id="PF11706"/>
    </source>
</evidence>
<evidence type="ECO:0000313" key="4">
    <source>
        <dbReference type="Proteomes" id="UP001260872"/>
    </source>
</evidence>
<dbReference type="InterPro" id="IPR021005">
    <property type="entry name" value="Znf_CGNR"/>
</dbReference>
<feature type="compositionally biased region" description="Basic residues" evidence="1">
    <location>
        <begin position="254"/>
        <end position="266"/>
    </location>
</feature>
<gene>
    <name evidence="3" type="ORF">RH857_05285</name>
</gene>
<organism evidence="3 4">
    <name type="scientific">Nesterenkonia flava</name>
    <dbReference type="NCBI Taxonomy" id="469799"/>
    <lineage>
        <taxon>Bacteria</taxon>
        <taxon>Bacillati</taxon>
        <taxon>Actinomycetota</taxon>
        <taxon>Actinomycetes</taxon>
        <taxon>Micrococcales</taxon>
        <taxon>Micrococcaceae</taxon>
        <taxon>Nesterenkonia</taxon>
    </lineage>
</organism>
<accession>A0ABU1FTI5</accession>
<feature type="region of interest" description="Disordered" evidence="1">
    <location>
        <begin position="246"/>
        <end position="266"/>
    </location>
</feature>